<dbReference type="STRING" id="53468.A0A0R3UF22"/>
<dbReference type="SUPFAM" id="SSF57850">
    <property type="entry name" value="RING/U-box"/>
    <property type="match status" value="1"/>
</dbReference>
<feature type="domain" description="U-box" evidence="12">
    <location>
        <begin position="293"/>
        <end position="367"/>
    </location>
</feature>
<keyword evidence="4" id="KW-0677">Repeat</keyword>
<evidence type="ECO:0000256" key="6">
    <source>
        <dbReference type="ARBA" id="ARBA00022803"/>
    </source>
</evidence>
<dbReference type="FunFam" id="3.30.40.10:FF:000124">
    <property type="entry name" value="STIP1 homology and U box-containing protein 1"/>
    <property type="match status" value="1"/>
</dbReference>
<keyword evidence="6 9" id="KW-0802">TPR repeat</keyword>
<feature type="coiled-coil region" evidence="10">
    <location>
        <begin position="124"/>
        <end position="151"/>
    </location>
</feature>
<keyword evidence="10" id="KW-0175">Coiled coil</keyword>
<comment type="catalytic activity">
    <reaction evidence="1">
        <text>S-ubiquitinyl-[E2 ubiquitin-conjugating enzyme]-L-cysteine + [acceptor protein]-L-lysine = [E2 ubiquitin-conjugating enzyme]-L-cysteine + N(6)-ubiquitinyl-[acceptor protein]-L-lysine.</text>
        <dbReference type="EC" id="2.3.2.27"/>
    </reaction>
</comment>
<dbReference type="GO" id="GO:0043161">
    <property type="term" value="P:proteasome-mediated ubiquitin-dependent protein catabolic process"/>
    <property type="evidence" value="ECO:0007669"/>
    <property type="project" value="TreeGrafter"/>
</dbReference>
<dbReference type="GO" id="GO:0051087">
    <property type="term" value="F:protein-folding chaperone binding"/>
    <property type="evidence" value="ECO:0007669"/>
    <property type="project" value="TreeGrafter"/>
</dbReference>
<feature type="compositionally biased region" description="Polar residues" evidence="11">
    <location>
        <begin position="189"/>
        <end position="198"/>
    </location>
</feature>
<dbReference type="GO" id="GO:0061630">
    <property type="term" value="F:ubiquitin protein ligase activity"/>
    <property type="evidence" value="ECO:0007669"/>
    <property type="project" value="UniProtKB-EC"/>
</dbReference>
<evidence type="ECO:0000256" key="4">
    <source>
        <dbReference type="ARBA" id="ARBA00022737"/>
    </source>
</evidence>
<evidence type="ECO:0000256" key="5">
    <source>
        <dbReference type="ARBA" id="ARBA00022786"/>
    </source>
</evidence>
<feature type="region of interest" description="Disordered" evidence="11">
    <location>
        <begin position="166"/>
        <end position="232"/>
    </location>
</feature>
<dbReference type="Pfam" id="PF00515">
    <property type="entry name" value="TPR_1"/>
    <property type="match status" value="1"/>
</dbReference>
<dbReference type="InterPro" id="IPR011990">
    <property type="entry name" value="TPR-like_helical_dom_sf"/>
</dbReference>
<dbReference type="InterPro" id="IPR045202">
    <property type="entry name" value="CHIP_RING-Ubox"/>
</dbReference>
<dbReference type="GO" id="GO:0030018">
    <property type="term" value="C:Z disc"/>
    <property type="evidence" value="ECO:0007669"/>
    <property type="project" value="TreeGrafter"/>
</dbReference>
<evidence type="ECO:0000256" key="11">
    <source>
        <dbReference type="SAM" id="MobiDB-lite"/>
    </source>
</evidence>
<dbReference type="AlphaFoldDB" id="A0A0R3UF22"/>
<dbReference type="CDD" id="cd16654">
    <property type="entry name" value="RING-Ubox_CHIP"/>
    <property type="match status" value="1"/>
</dbReference>
<dbReference type="InterPro" id="IPR041312">
    <property type="entry name" value="CHIP_TPR_N"/>
</dbReference>
<feature type="repeat" description="TPR" evidence="9">
    <location>
        <begin position="44"/>
        <end position="77"/>
    </location>
</feature>
<evidence type="ECO:0000256" key="7">
    <source>
        <dbReference type="ARBA" id="ARBA00044534"/>
    </source>
</evidence>
<evidence type="ECO:0000256" key="1">
    <source>
        <dbReference type="ARBA" id="ARBA00000900"/>
    </source>
</evidence>
<gene>
    <name evidence="13" type="ORF">MCOS_LOCUS5654</name>
</gene>
<dbReference type="InterPro" id="IPR003613">
    <property type="entry name" value="Ubox_domain"/>
</dbReference>
<accession>A0A0R3UF22</accession>
<dbReference type="GO" id="GO:0000209">
    <property type="term" value="P:protein polyubiquitination"/>
    <property type="evidence" value="ECO:0007669"/>
    <property type="project" value="TreeGrafter"/>
</dbReference>
<dbReference type="PANTHER" id="PTHR46803:SF2">
    <property type="entry name" value="E3 UBIQUITIN-PROTEIN LIGASE CHIP"/>
    <property type="match status" value="1"/>
</dbReference>
<dbReference type="SUPFAM" id="SSF48452">
    <property type="entry name" value="TPR-like"/>
    <property type="match status" value="1"/>
</dbReference>
<evidence type="ECO:0000256" key="10">
    <source>
        <dbReference type="SAM" id="Coils"/>
    </source>
</evidence>
<dbReference type="Gene3D" id="3.30.40.10">
    <property type="entry name" value="Zinc/RING finger domain, C3HC4 (zinc finger)"/>
    <property type="match status" value="1"/>
</dbReference>
<dbReference type="PROSITE" id="PS50005">
    <property type="entry name" value="TPR"/>
    <property type="match status" value="1"/>
</dbReference>
<keyword evidence="5" id="KW-0833">Ubl conjugation pathway</keyword>
<evidence type="ECO:0000256" key="3">
    <source>
        <dbReference type="ARBA" id="ARBA00022679"/>
    </source>
</evidence>
<keyword evidence="14" id="KW-1185">Reference proteome</keyword>
<dbReference type="GO" id="GO:0006515">
    <property type="term" value="P:protein quality control for misfolded or incompletely synthesized proteins"/>
    <property type="evidence" value="ECO:0007669"/>
    <property type="project" value="TreeGrafter"/>
</dbReference>
<sequence length="370" mass="41657">MQLDLTRMSHSELKDSGNKFFAASDNKRAIECYSLAIKKNGSISTYYSNRALCYLQLKMYDLALADCRRALELDPNNLKAFFFAGQCHMAQEQYDEAVAKLTIAHSLALENHKNFGDDIAASIRLAKRKRVEQLDEKRRQEEIELQTYLNKLIVEDGERKLKALFNSNQSQQEDSGKAERAEEDEQKQSDSQPASGRTSPECDKAAGGGGGGGGGLPADVSIRPPQTASQIEAETASRLRELDALFSQATFIEMENCDDLPAFGLDHVVHWIMPVILPLPPFPKVDERRMKREIPDYLCGQISFELMQDPVITPSGITYDRRSIQAHLRQVGHFDPITRQPLTYDQLIPNLAMKEVVSKFLEENPWADGF</sequence>
<evidence type="ECO:0000256" key="8">
    <source>
        <dbReference type="ARBA" id="ARBA00044543"/>
    </source>
</evidence>
<organism evidence="13 14">
    <name type="scientific">Mesocestoides corti</name>
    <name type="common">Flatworm</name>
    <dbReference type="NCBI Taxonomy" id="53468"/>
    <lineage>
        <taxon>Eukaryota</taxon>
        <taxon>Metazoa</taxon>
        <taxon>Spiralia</taxon>
        <taxon>Lophotrochozoa</taxon>
        <taxon>Platyhelminthes</taxon>
        <taxon>Cestoda</taxon>
        <taxon>Eucestoda</taxon>
        <taxon>Cyclophyllidea</taxon>
        <taxon>Mesocestoididae</taxon>
        <taxon>Mesocestoides</taxon>
    </lineage>
</organism>
<dbReference type="Pfam" id="PF18391">
    <property type="entry name" value="CHIP_TPR_N"/>
    <property type="match status" value="1"/>
</dbReference>
<name>A0A0R3UF22_MESCO</name>
<proteinExistence type="predicted"/>
<dbReference type="OrthoDB" id="629492at2759"/>
<feature type="compositionally biased region" description="Gly residues" evidence="11">
    <location>
        <begin position="206"/>
        <end position="216"/>
    </location>
</feature>
<evidence type="ECO:0000256" key="2">
    <source>
        <dbReference type="ARBA" id="ARBA00012483"/>
    </source>
</evidence>
<keyword evidence="3" id="KW-0808">Transferase</keyword>
<dbReference type="Gene3D" id="6.10.140.2020">
    <property type="match status" value="1"/>
</dbReference>
<evidence type="ECO:0000259" key="12">
    <source>
        <dbReference type="PROSITE" id="PS51698"/>
    </source>
</evidence>
<dbReference type="Pfam" id="PF04564">
    <property type="entry name" value="U-box"/>
    <property type="match status" value="1"/>
</dbReference>
<dbReference type="GO" id="GO:0071218">
    <property type="term" value="P:cellular response to misfolded protein"/>
    <property type="evidence" value="ECO:0007669"/>
    <property type="project" value="TreeGrafter"/>
</dbReference>
<dbReference type="Proteomes" id="UP000267029">
    <property type="component" value="Unassembled WGS sequence"/>
</dbReference>
<evidence type="ECO:0000313" key="14">
    <source>
        <dbReference type="Proteomes" id="UP000267029"/>
    </source>
</evidence>
<protein>
    <recommendedName>
        <fullName evidence="7">E3 ubiquitin-protein ligase CHIP</fullName>
        <ecNumber evidence="2">2.3.2.27</ecNumber>
    </recommendedName>
    <alternativeName>
        <fullName evidence="8">RING-type E3 ubiquitin transferase CHIP</fullName>
    </alternativeName>
</protein>
<dbReference type="EC" id="2.3.2.27" evidence="2"/>
<dbReference type="SMART" id="SM00028">
    <property type="entry name" value="TPR"/>
    <property type="match status" value="3"/>
</dbReference>
<evidence type="ECO:0000256" key="9">
    <source>
        <dbReference type="PROSITE-ProRule" id="PRU00339"/>
    </source>
</evidence>
<dbReference type="InterPro" id="IPR019734">
    <property type="entry name" value="TPR_rpt"/>
</dbReference>
<dbReference type="GO" id="GO:0045862">
    <property type="term" value="P:positive regulation of proteolysis"/>
    <property type="evidence" value="ECO:0007669"/>
    <property type="project" value="TreeGrafter"/>
</dbReference>
<reference evidence="13 14" key="1">
    <citation type="submission" date="2018-10" db="EMBL/GenBank/DDBJ databases">
        <authorList>
            <consortium name="Pathogen Informatics"/>
        </authorList>
    </citation>
    <scope>NUCLEOTIDE SEQUENCE [LARGE SCALE GENOMIC DNA]</scope>
</reference>
<evidence type="ECO:0000313" key="13">
    <source>
        <dbReference type="EMBL" id="VDD79651.1"/>
    </source>
</evidence>
<dbReference type="EMBL" id="UXSR01005205">
    <property type="protein sequence ID" value="VDD79651.1"/>
    <property type="molecule type" value="Genomic_DNA"/>
</dbReference>
<dbReference type="Gene3D" id="1.25.40.10">
    <property type="entry name" value="Tetratricopeptide repeat domain"/>
    <property type="match status" value="1"/>
</dbReference>
<dbReference type="InterPro" id="IPR013083">
    <property type="entry name" value="Znf_RING/FYVE/PHD"/>
</dbReference>
<dbReference type="PROSITE" id="PS51698">
    <property type="entry name" value="U_BOX"/>
    <property type="match status" value="1"/>
</dbReference>
<dbReference type="SMART" id="SM00504">
    <property type="entry name" value="Ubox"/>
    <property type="match status" value="1"/>
</dbReference>
<dbReference type="PANTHER" id="PTHR46803">
    <property type="entry name" value="E3 UBIQUITIN-PROTEIN LIGASE CHIP"/>
    <property type="match status" value="1"/>
</dbReference>